<evidence type="ECO:0000259" key="7">
    <source>
        <dbReference type="Pfam" id="PF07051"/>
    </source>
</evidence>
<dbReference type="InterPro" id="IPR040187">
    <property type="entry name" value="OCAD1/2"/>
</dbReference>
<dbReference type="AlphaFoldDB" id="A0AAV1ETK8"/>
<evidence type="ECO:0000313" key="8">
    <source>
        <dbReference type="EMBL" id="CAJ1052116.1"/>
    </source>
</evidence>
<evidence type="ECO:0000256" key="5">
    <source>
        <dbReference type="RuleBase" id="RU369066"/>
    </source>
</evidence>
<dbReference type="GO" id="GO:0005768">
    <property type="term" value="C:endosome"/>
    <property type="evidence" value="ECO:0007669"/>
    <property type="project" value="UniProtKB-SubCell"/>
</dbReference>
<feature type="region of interest" description="Disordered" evidence="6">
    <location>
        <begin position="1"/>
        <end position="22"/>
    </location>
</feature>
<keyword evidence="9" id="KW-1185">Reference proteome</keyword>
<name>A0AAV1ETK8_XYRNO</name>
<evidence type="ECO:0000256" key="4">
    <source>
        <dbReference type="ARBA" id="ARBA00040877"/>
    </source>
</evidence>
<dbReference type="EMBL" id="OY660866">
    <property type="protein sequence ID" value="CAJ1052116.1"/>
    <property type="molecule type" value="Genomic_DNA"/>
</dbReference>
<comment type="domain">
    <text evidence="5">The OCIA domain is necessary and sufficient for endosomal localization.</text>
</comment>
<dbReference type="GO" id="GO:2000736">
    <property type="term" value="P:regulation of stem cell differentiation"/>
    <property type="evidence" value="ECO:0007669"/>
    <property type="project" value="UniProtKB-UniRule"/>
</dbReference>
<dbReference type="Pfam" id="PF07051">
    <property type="entry name" value="OCIA"/>
    <property type="match status" value="1"/>
</dbReference>
<keyword evidence="2 5" id="KW-0967">Endosome</keyword>
<comment type="subunit">
    <text evidence="5">Interacts with STAT3.</text>
</comment>
<dbReference type="PANTHER" id="PTHR13336:SF4">
    <property type="entry name" value="OCIA DOMAIN-CONTAINING PROTEIN 1"/>
    <property type="match status" value="1"/>
</dbReference>
<feature type="compositionally biased region" description="Polar residues" evidence="6">
    <location>
        <begin position="1"/>
        <end position="19"/>
    </location>
</feature>
<reference evidence="8" key="1">
    <citation type="submission" date="2023-08" db="EMBL/GenBank/DDBJ databases">
        <authorList>
            <person name="Alioto T."/>
            <person name="Alioto T."/>
            <person name="Gomez Garrido J."/>
        </authorList>
    </citation>
    <scope>NUCLEOTIDE SEQUENCE</scope>
</reference>
<comment type="subcellular location">
    <subcellularLocation>
        <location evidence="1 5">Endosome</location>
    </subcellularLocation>
</comment>
<evidence type="ECO:0000313" key="9">
    <source>
        <dbReference type="Proteomes" id="UP001178508"/>
    </source>
</evidence>
<gene>
    <name evidence="8" type="ORF">XNOV1_A002103</name>
</gene>
<dbReference type="Proteomes" id="UP001178508">
    <property type="component" value="Chromosome 3"/>
</dbReference>
<comment type="similarity">
    <text evidence="3 5">Belongs to the OCIAD1 family.</text>
</comment>
<organism evidence="8 9">
    <name type="scientific">Xyrichtys novacula</name>
    <name type="common">Pearly razorfish</name>
    <name type="synonym">Hemipteronotus novacula</name>
    <dbReference type="NCBI Taxonomy" id="13765"/>
    <lineage>
        <taxon>Eukaryota</taxon>
        <taxon>Metazoa</taxon>
        <taxon>Chordata</taxon>
        <taxon>Craniata</taxon>
        <taxon>Vertebrata</taxon>
        <taxon>Euteleostomi</taxon>
        <taxon>Actinopterygii</taxon>
        <taxon>Neopterygii</taxon>
        <taxon>Teleostei</taxon>
        <taxon>Neoteleostei</taxon>
        <taxon>Acanthomorphata</taxon>
        <taxon>Eupercaria</taxon>
        <taxon>Labriformes</taxon>
        <taxon>Labridae</taxon>
        <taxon>Xyrichtys</taxon>
    </lineage>
</organism>
<evidence type="ECO:0000256" key="6">
    <source>
        <dbReference type="SAM" id="MobiDB-lite"/>
    </source>
</evidence>
<comment type="function">
    <text evidence="5">Maintains stem cell potency. Increases STAT3 phosphorylation and controls ERK phosphorylation. May act as a scaffold, increasing STAT3 recruitment onto endosomes.</text>
</comment>
<sequence>MSSTSTDFTEDQQSTSPQTKLGGDYVISDEERMVFKECNYESFWYRSVPLTVTGIAVTHALVSLGLVAGGPRLGSLPKATFVGFFGYMLGKVSYIKNCEEKFMRLDNSPLGEALRVRKGLPREVVKELSDPSTQSFNSMFQPADTYAQRDVNPDPPTQMGRAEDINAPVQSYLEEEEPKRKSILYEDLRLKNRENYEVTLTQKAETLLKPPPEKKEPTRVKKEMKNIYGDTWEE</sequence>
<feature type="domain" description="OCIA" evidence="7">
    <location>
        <begin position="24"/>
        <end position="109"/>
    </location>
</feature>
<dbReference type="InterPro" id="IPR009764">
    <property type="entry name" value="OCIA_dom"/>
</dbReference>
<proteinExistence type="inferred from homology"/>
<evidence type="ECO:0000256" key="1">
    <source>
        <dbReference type="ARBA" id="ARBA00004177"/>
    </source>
</evidence>
<dbReference type="PANTHER" id="PTHR13336">
    <property type="entry name" value="OVARIAN CARCINOMA IMMUNOREACTIVE ANTIGEN"/>
    <property type="match status" value="1"/>
</dbReference>
<evidence type="ECO:0000256" key="2">
    <source>
        <dbReference type="ARBA" id="ARBA00022753"/>
    </source>
</evidence>
<feature type="region of interest" description="Disordered" evidence="6">
    <location>
        <begin position="208"/>
        <end position="234"/>
    </location>
</feature>
<accession>A0AAV1ETK8</accession>
<protein>
    <recommendedName>
        <fullName evidence="4 5">OCIA domain-containing protein 1</fullName>
    </recommendedName>
</protein>
<evidence type="ECO:0000256" key="3">
    <source>
        <dbReference type="ARBA" id="ARBA00037952"/>
    </source>
</evidence>
<feature type="compositionally biased region" description="Basic and acidic residues" evidence="6">
    <location>
        <begin position="211"/>
        <end position="225"/>
    </location>
</feature>